<dbReference type="SUPFAM" id="SSF48371">
    <property type="entry name" value="ARM repeat"/>
    <property type="match status" value="1"/>
</dbReference>
<dbReference type="GO" id="GO:0016829">
    <property type="term" value="F:lyase activity"/>
    <property type="evidence" value="ECO:0007669"/>
    <property type="project" value="UniProtKB-KW"/>
</dbReference>
<dbReference type="AlphaFoldDB" id="A0A3G3DYN8"/>
<reference evidence="5" key="1">
    <citation type="journal article" date="2018" name="Genome Biol.">
        <title>SKESA: strategic k-mer extension for scrupulous assemblies.</title>
        <authorList>
            <person name="Souvorov A."/>
            <person name="Agarwala R."/>
            <person name="Lipman D.J."/>
        </authorList>
    </citation>
    <scope>NUCLEOTIDE SEQUENCE</scope>
    <source>
        <strain evidence="5">Salmonella enterica</strain>
    </source>
</reference>
<dbReference type="EMBL" id="AALGYW010000012">
    <property type="protein sequence ID" value="ECZ5303236.1"/>
    <property type="molecule type" value="Genomic_DNA"/>
</dbReference>
<reference evidence="6 7" key="4">
    <citation type="journal article" date="2019" name="Appl. Environ. Microbiol.">
        <title>Clinically Unreported Salmonellosis Outbreak Detected via Comparative Genomic Analysis of Municipal Wastewater Salmonella Isolates.</title>
        <authorList>
            <person name="Diemert S."/>
            <person name="Yan T."/>
        </authorList>
    </citation>
    <scope>NUCLEOTIDE SEQUENCE [LARGE SCALE GENOMIC DNA]</scope>
    <source>
        <strain evidence="6 7">HIY0083</strain>
    </source>
</reference>
<protein>
    <submittedName>
        <fullName evidence="3">Lyase</fullName>
    </submittedName>
</protein>
<reference evidence="4" key="2">
    <citation type="submission" date="2018-07" db="EMBL/GenBank/DDBJ databases">
        <authorList>
            <person name="Ashton P.M."/>
            <person name="Dallman T."/>
            <person name="Nair S."/>
            <person name="De Pinna E."/>
            <person name="Peters T."/>
            <person name="Grant K."/>
        </authorList>
    </citation>
    <scope>NUCLEOTIDE SEQUENCE</scope>
    <source>
        <strain evidence="1">176244</strain>
        <strain evidence="2">285585</strain>
        <strain evidence="4">365393</strain>
    </source>
</reference>
<proteinExistence type="predicted"/>
<dbReference type="Pfam" id="PF13646">
    <property type="entry name" value="HEAT_2"/>
    <property type="match status" value="1"/>
</dbReference>
<reference evidence="5" key="5">
    <citation type="submission" date="2019-10" db="EMBL/GenBank/DDBJ databases">
        <authorList>
            <consortium name="NCBI Pathogen Detection Project"/>
        </authorList>
    </citation>
    <scope>NUCLEOTIDE SEQUENCE</scope>
    <source>
        <strain evidence="5">Salmonella enterica</strain>
    </source>
</reference>
<dbReference type="InterPro" id="IPR016024">
    <property type="entry name" value="ARM-type_fold"/>
</dbReference>
<evidence type="ECO:0000313" key="2">
    <source>
        <dbReference type="EMBL" id="ECD4323483.1"/>
    </source>
</evidence>
<dbReference type="Gene3D" id="1.25.10.10">
    <property type="entry name" value="Leucine-rich Repeat Variant"/>
    <property type="match status" value="1"/>
</dbReference>
<dbReference type="EMBL" id="DAAHDG010000012">
    <property type="protein sequence ID" value="HAB5646064.1"/>
    <property type="molecule type" value="Genomic_DNA"/>
</dbReference>
<gene>
    <name evidence="3" type="ORF">AHW86_17390</name>
    <name evidence="4" type="ORF">CC786_10985</name>
    <name evidence="1" type="ORF">DKV27_10085</name>
    <name evidence="2" type="ORF">E0563_11280</name>
    <name evidence="6" type="ORF">FG623_020315</name>
    <name evidence="5" type="ORF">GB216_18875</name>
</gene>
<evidence type="ECO:0000313" key="3">
    <source>
        <dbReference type="EMBL" id="ECZ5303236.1"/>
    </source>
</evidence>
<keyword evidence="3" id="KW-0456">Lyase</keyword>
<evidence type="ECO:0000313" key="4">
    <source>
        <dbReference type="EMBL" id="EDI0528894.1"/>
    </source>
</evidence>
<accession>A0A3G3DYN8</accession>
<organism evidence="3">
    <name type="scientific">Salmonella enterica subsp. enterica serovar Tennessee</name>
    <dbReference type="NCBI Taxonomy" id="143221"/>
    <lineage>
        <taxon>Bacteria</taxon>
        <taxon>Pseudomonadati</taxon>
        <taxon>Pseudomonadota</taxon>
        <taxon>Gammaproteobacteria</taxon>
        <taxon>Enterobacterales</taxon>
        <taxon>Enterobacteriaceae</taxon>
        <taxon>Salmonella</taxon>
    </lineage>
</organism>
<sequence length="288" mass="33499">MKVIEKYKQKKERREIFLYEKYKNYTIEQLTPILYDNDHLKRNAAIFCLQILSGDDVFNLSMNLCHSRDNYKKKIGVTILSQMTMSYEKLRKSFCFLENMFQLNKSVLIRASIINALGHFCKKDKHFEKEFINLCTKVIHDKSANVRCAIAAALSNINDNSTIPLLLCLLRDNNSAVKNWAAFSINFNQYDTEDIREEFVGMLLDTNDDIRIEVISGLAERKDERVLETIIKELKKDVIFDEIIIAAGNAGSKELLPILNELLNEFRDERIIDKINESIKKIKENVCE</sequence>
<dbReference type="EMBL" id="AAIERP010000013">
    <property type="protein sequence ID" value="ECD4323483.1"/>
    <property type="molecule type" value="Genomic_DNA"/>
</dbReference>
<evidence type="ECO:0000313" key="1">
    <source>
        <dbReference type="EMBL" id="EBU7232134.1"/>
    </source>
</evidence>
<dbReference type="EMBL" id="AAHCZA010000010">
    <property type="protein sequence ID" value="EBU7232134.1"/>
    <property type="molecule type" value="Genomic_DNA"/>
</dbReference>
<evidence type="ECO:0000313" key="7">
    <source>
        <dbReference type="Proteomes" id="UP000315048"/>
    </source>
</evidence>
<dbReference type="RefSeq" id="WP_000864146.1">
    <property type="nucleotide sequence ID" value="NZ_CP014994.1"/>
</dbReference>
<dbReference type="Proteomes" id="UP000839600">
    <property type="component" value="Unassembled WGS sequence"/>
</dbReference>
<dbReference type="NCBIfam" id="NF007244">
    <property type="entry name" value="PRK09687.1"/>
    <property type="match status" value="1"/>
</dbReference>
<dbReference type="InterPro" id="IPR011989">
    <property type="entry name" value="ARM-like"/>
</dbReference>
<evidence type="ECO:0000313" key="6">
    <source>
        <dbReference type="EMBL" id="TRI61697.1"/>
    </source>
</evidence>
<dbReference type="Proteomes" id="UP000315048">
    <property type="component" value="Unassembled WGS sequence"/>
</dbReference>
<name>A0A3G3DYN8_SALET</name>
<comment type="caution">
    <text evidence="3">The sequence shown here is derived from an EMBL/GenBank/DDBJ whole genome shotgun (WGS) entry which is preliminary data.</text>
</comment>
<evidence type="ECO:0000313" key="5">
    <source>
        <dbReference type="EMBL" id="HAB5646064.1"/>
    </source>
</evidence>
<dbReference type="EMBL" id="AAMJRG010000010">
    <property type="protein sequence ID" value="EDI0528894.1"/>
    <property type="molecule type" value="Genomic_DNA"/>
</dbReference>
<reference evidence="3" key="3">
    <citation type="submission" date="2018-07" db="EMBL/GenBank/DDBJ databases">
        <authorList>
            <consortium name="GenomeTrakr network: Whole genome sequencing for foodborne pathogen traceback"/>
        </authorList>
    </citation>
    <scope>NUCLEOTIDE SEQUENCE</scope>
    <source>
        <strain evidence="3">FDA00001071</strain>
    </source>
</reference>
<dbReference type="EMBL" id="VCWZ02000010">
    <property type="protein sequence ID" value="TRI61697.1"/>
    <property type="molecule type" value="Genomic_DNA"/>
</dbReference>